<dbReference type="Gene3D" id="1.10.150.50">
    <property type="entry name" value="Transcription Factor, Ets-1"/>
    <property type="match status" value="1"/>
</dbReference>
<dbReference type="InterPro" id="IPR058599">
    <property type="entry name" value="PHAT_Smg/ZCCHC2-like"/>
</dbReference>
<organism evidence="5 6">
    <name type="scientific">Saccoglossus kowalevskii</name>
    <name type="common">Acorn worm</name>
    <dbReference type="NCBI Taxonomy" id="10224"/>
    <lineage>
        <taxon>Eukaryota</taxon>
        <taxon>Metazoa</taxon>
        <taxon>Hemichordata</taxon>
        <taxon>Enteropneusta</taxon>
        <taxon>Harrimaniidae</taxon>
        <taxon>Saccoglossus</taxon>
    </lineage>
</organism>
<dbReference type="InterPro" id="IPR001683">
    <property type="entry name" value="PX_dom"/>
</dbReference>
<feature type="region of interest" description="Disordered" evidence="2">
    <location>
        <begin position="176"/>
        <end position="195"/>
    </location>
</feature>
<dbReference type="SUPFAM" id="SSF47769">
    <property type="entry name" value="SAM/Pointed domain"/>
    <property type="match status" value="1"/>
</dbReference>
<evidence type="ECO:0000256" key="2">
    <source>
        <dbReference type="SAM" id="MobiDB-lite"/>
    </source>
</evidence>
<feature type="compositionally biased region" description="Polar residues" evidence="2">
    <location>
        <begin position="578"/>
        <end position="587"/>
    </location>
</feature>
<feature type="compositionally biased region" description="Low complexity" evidence="2">
    <location>
        <begin position="648"/>
        <end position="664"/>
    </location>
</feature>
<keyword evidence="1" id="KW-0862">Zinc</keyword>
<dbReference type="Gene3D" id="3.30.1520.10">
    <property type="entry name" value="Phox-like domain"/>
    <property type="match status" value="1"/>
</dbReference>
<keyword evidence="1" id="KW-0479">Metal-binding</keyword>
<name>A0ABM0MBE9_SACKO</name>
<dbReference type="RefSeq" id="XP_006817340.1">
    <property type="nucleotide sequence ID" value="XM_006817277.1"/>
</dbReference>
<feature type="compositionally biased region" description="Polar residues" evidence="2">
    <location>
        <begin position="182"/>
        <end position="195"/>
    </location>
</feature>
<dbReference type="InterPro" id="IPR013761">
    <property type="entry name" value="SAM/pointed_sf"/>
</dbReference>
<dbReference type="Pfam" id="PF25479">
    <property type="entry name" value="Vts1"/>
    <property type="match status" value="1"/>
</dbReference>
<feature type="compositionally biased region" description="Pro residues" evidence="2">
    <location>
        <begin position="394"/>
        <end position="403"/>
    </location>
</feature>
<dbReference type="InterPro" id="IPR036871">
    <property type="entry name" value="PX_dom_sf"/>
</dbReference>
<evidence type="ECO:0000256" key="1">
    <source>
        <dbReference type="PROSITE-ProRule" id="PRU00047"/>
    </source>
</evidence>
<feature type="domain" description="CCHC-type" evidence="3">
    <location>
        <begin position="1057"/>
        <end position="1072"/>
    </location>
</feature>
<dbReference type="InterPro" id="IPR042344">
    <property type="entry name" value="ZCCHC14"/>
</dbReference>
<feature type="region of interest" description="Disordered" evidence="2">
    <location>
        <begin position="559"/>
        <end position="593"/>
    </location>
</feature>
<evidence type="ECO:0000313" key="5">
    <source>
        <dbReference type="Proteomes" id="UP000694865"/>
    </source>
</evidence>
<dbReference type="GeneID" id="100378270"/>
<dbReference type="Pfam" id="PF00098">
    <property type="entry name" value="zf-CCHC"/>
    <property type="match status" value="1"/>
</dbReference>
<dbReference type="Proteomes" id="UP000694865">
    <property type="component" value="Unplaced"/>
</dbReference>
<dbReference type="PROSITE" id="PS50158">
    <property type="entry name" value="ZF_CCHC"/>
    <property type="match status" value="1"/>
</dbReference>
<dbReference type="InterPro" id="IPR057327">
    <property type="entry name" value="Vts1_dom"/>
</dbReference>
<evidence type="ECO:0000313" key="6">
    <source>
        <dbReference type="RefSeq" id="XP_006817340.1"/>
    </source>
</evidence>
<dbReference type="InterPro" id="IPR001660">
    <property type="entry name" value="SAM"/>
</dbReference>
<keyword evidence="5" id="KW-1185">Reference proteome</keyword>
<evidence type="ECO:0000259" key="4">
    <source>
        <dbReference type="PROSITE" id="PS50195"/>
    </source>
</evidence>
<dbReference type="InterPro" id="IPR001878">
    <property type="entry name" value="Znf_CCHC"/>
</dbReference>
<evidence type="ECO:0000259" key="3">
    <source>
        <dbReference type="PROSITE" id="PS50158"/>
    </source>
</evidence>
<sequence length="1098" mass="119911">MVYKEEVYEWFGRLNGSSRMDFICGLLDLCLPLELRFLGACIEDLARRDYTHLRDAEIRANNKSEIEQLTDISNQIIRSKLIVSMALLYSSNRKCSEIIFKTLSQNMDTIFNNINTEPGNEVYDEFLLLLTMASFHPALIFRQKEFLKSQLDRLPKIPSPQEHRRSKECCNITEKSLERQESASPSPIQSQEPTLAAVSSQVIPQKVYITNIEVEGLNKRSSDKRYEYIFKVTCSNGSVNTVCRTHGELFAFQCKLLNQFESDTGSQQSDCNMPYLPGKHSCRITHKGELAEKGLPEIKDYARRLVTLPQHILQWDDMLNFFQCPVSSTVGGAAVANAKPVHEDSEITFLGPSSLSPEPSVAPVTTCSTLAGPAINKVSSNTSNGRPTFTQGQPPLPVSPLPSPLSSHIPPAPTALPLTRPPLPGAWVPPASPPVNLSTEPHFMCVQKWLKDLRLHKYYPFFKDLTMEQILQLREEDLESWKITTGAKNKLLSNLKKLRIQAKGFNGIIPQASVMYMSPTNHPTTYLASSATHTAPIQSLFYMSQHICTSECSCSDCSSSPSSPRESSDENEKDSEASESSLVSLPDSNPPIKKVLTTSVATQHGSEPINRDFAQNVANRINRSCAATPSYSNVVKSLSMERIDSRSPIVPVSHSHSTPSSPASETTIRQPRQMSLPLPPPGSYYPPMNPNLDAASPLRSTAMVFTPKLPTQEEAAVPPTGPYPREAIVPQQINIPVKSTGSAVNNPNIEAAKYKTSVVLVPSASASTAIAMMPPSSVMSMPAAMSTTVVTPAVVHPAFSSVPVCNATQMDPINVNPAPIVAQSKVTCSSPRGGGEGLRTTPPLLPPPPPHVLNTPAQPPSNTFGNEQQNIMYNNNMPPNYVNNSQGTNFPSNNSTNFPVATSGTTFANTRGSVICNTTNSMVCTTCGHSCSGNNPMTNNSSSLPFSFNTAYLPPGFMNNAMHYPNLLQANLSNLVATNGYVNPAIQTTPRYQTTPLQQHSAYPNGVGEFLYGHGSHYGMMGHGAPQFVSPGLIAQHGSNHHHMVGHKKHLPVQPVCYNCGAVGHRSSDCKETSLESHQNQFRLKYAPVSEQSDNSEQ</sequence>
<dbReference type="SMART" id="SM00343">
    <property type="entry name" value="ZnF_C2HC"/>
    <property type="match status" value="1"/>
</dbReference>
<dbReference type="PANTHER" id="PTHR16195">
    <property type="entry name" value="ZINC FINGER CCHC DOMAIN CONTAINING PROTEIN"/>
    <property type="match status" value="1"/>
</dbReference>
<feature type="compositionally biased region" description="Basic and acidic residues" evidence="2">
    <location>
        <begin position="566"/>
        <end position="576"/>
    </location>
</feature>
<reference evidence="6" key="1">
    <citation type="submission" date="2025-08" db="UniProtKB">
        <authorList>
            <consortium name="RefSeq"/>
        </authorList>
    </citation>
    <scope>IDENTIFICATION</scope>
    <source>
        <tissue evidence="6">Testes</tissue>
    </source>
</reference>
<dbReference type="PANTHER" id="PTHR16195:SF16">
    <property type="entry name" value="ZINC FINGER CCHC DOMAIN-CONTAINING PROTEIN 14"/>
    <property type="match status" value="1"/>
</dbReference>
<accession>A0ABM0MBE9</accession>
<feature type="compositionally biased region" description="Polar residues" evidence="2">
    <location>
        <begin position="379"/>
        <end position="393"/>
    </location>
</feature>
<dbReference type="Pfam" id="PF26034">
    <property type="entry name" value="PHAT_SMAUG"/>
    <property type="match status" value="1"/>
</dbReference>
<dbReference type="PROSITE" id="PS50195">
    <property type="entry name" value="PX"/>
    <property type="match status" value="1"/>
</dbReference>
<keyword evidence="1" id="KW-0863">Zinc-finger</keyword>
<dbReference type="Pfam" id="PF00536">
    <property type="entry name" value="SAM_1"/>
    <property type="match status" value="1"/>
</dbReference>
<protein>
    <submittedName>
        <fullName evidence="6">Zinc finger CCHC domain-containing protein 14-like</fullName>
    </submittedName>
</protein>
<proteinExistence type="predicted"/>
<feature type="region of interest" description="Disordered" evidence="2">
    <location>
        <begin position="379"/>
        <end position="405"/>
    </location>
</feature>
<dbReference type="SUPFAM" id="SSF64268">
    <property type="entry name" value="PX domain"/>
    <property type="match status" value="1"/>
</dbReference>
<feature type="region of interest" description="Disordered" evidence="2">
    <location>
        <begin position="648"/>
        <end position="669"/>
    </location>
</feature>
<feature type="domain" description="PX" evidence="4">
    <location>
        <begin position="206"/>
        <end position="329"/>
    </location>
</feature>
<gene>
    <name evidence="6" type="primary">LOC100378270</name>
</gene>